<feature type="compositionally biased region" description="Basic and acidic residues" evidence="1">
    <location>
        <begin position="101"/>
        <end position="111"/>
    </location>
</feature>
<evidence type="ECO:0000313" key="3">
    <source>
        <dbReference type="Proteomes" id="UP001296104"/>
    </source>
</evidence>
<keyword evidence="3" id="KW-1185">Reference proteome</keyword>
<evidence type="ECO:0000313" key="2">
    <source>
        <dbReference type="EMBL" id="CAK3810618.1"/>
    </source>
</evidence>
<feature type="compositionally biased region" description="Polar residues" evidence="1">
    <location>
        <begin position="32"/>
        <end position="43"/>
    </location>
</feature>
<dbReference type="AlphaFoldDB" id="A0AAI8YS75"/>
<accession>A0AAI8YS75</accession>
<comment type="caution">
    <text evidence="2">The sequence shown here is derived from an EMBL/GenBank/DDBJ whole genome shotgun (WGS) entry which is preliminary data.</text>
</comment>
<sequence>MVSKRNSSEAELPLRHAHEDRKRTRMDPATELRSNSSEETTVSEAPALRYSPGLERASTDPSSVSSESSDDGEDEDEDSELEFESDESEDDDEDDESLAEEEVRPQEERIRLGGPNKPDIDPKRVMEEAQKLCAKLQEFMPKLRAANSDLAEKGDKLNMENVEEGERHIEMSLGLGVLEEQKGEEEVALKDVQDRSEEVTEEEERGRDAMRELLGMDVGGVRPSIEEVQVATVSPGQRTDADDT</sequence>
<proteinExistence type="predicted"/>
<feature type="compositionally biased region" description="Basic and acidic residues" evidence="1">
    <location>
        <begin position="1"/>
        <end position="30"/>
    </location>
</feature>
<dbReference type="Pfam" id="PF15370">
    <property type="entry name" value="NOPCHAP1"/>
    <property type="match status" value="1"/>
</dbReference>
<organism evidence="2 3">
    <name type="scientific">Lecanosticta acicola</name>
    <dbReference type="NCBI Taxonomy" id="111012"/>
    <lineage>
        <taxon>Eukaryota</taxon>
        <taxon>Fungi</taxon>
        <taxon>Dikarya</taxon>
        <taxon>Ascomycota</taxon>
        <taxon>Pezizomycotina</taxon>
        <taxon>Dothideomycetes</taxon>
        <taxon>Dothideomycetidae</taxon>
        <taxon>Mycosphaerellales</taxon>
        <taxon>Mycosphaerellaceae</taxon>
        <taxon>Lecanosticta</taxon>
    </lineage>
</organism>
<dbReference type="PANTHER" id="PTHR38489">
    <property type="entry name" value="HISTONE CHAPERONE DOMAIN-CONTAINING PROTEIN"/>
    <property type="match status" value="1"/>
</dbReference>
<protein>
    <submittedName>
        <fullName evidence="2">Uncharacterized protein</fullName>
    </submittedName>
</protein>
<gene>
    <name evidence="2" type="ORF">LECACI_7A001015</name>
</gene>
<evidence type="ECO:0000256" key="1">
    <source>
        <dbReference type="SAM" id="MobiDB-lite"/>
    </source>
</evidence>
<feature type="region of interest" description="Disordered" evidence="1">
    <location>
        <begin position="184"/>
        <end position="206"/>
    </location>
</feature>
<name>A0AAI8YS75_9PEZI</name>
<dbReference type="Proteomes" id="UP001296104">
    <property type="component" value="Unassembled WGS sequence"/>
</dbReference>
<dbReference type="InterPro" id="IPR027921">
    <property type="entry name" value="NOPCHAP1"/>
</dbReference>
<feature type="region of interest" description="Disordered" evidence="1">
    <location>
        <begin position="225"/>
        <end position="244"/>
    </location>
</feature>
<dbReference type="GO" id="GO:0000492">
    <property type="term" value="P:box C/D snoRNP assembly"/>
    <property type="evidence" value="ECO:0007669"/>
    <property type="project" value="InterPro"/>
</dbReference>
<dbReference type="PANTHER" id="PTHR38489:SF1">
    <property type="entry name" value="HISTONE CHAPERONE DOMAIN-CONTAINING PROTEIN"/>
    <property type="match status" value="1"/>
</dbReference>
<reference evidence="2" key="1">
    <citation type="submission" date="2023-11" db="EMBL/GenBank/DDBJ databases">
        <authorList>
            <person name="Alioto T."/>
            <person name="Alioto T."/>
            <person name="Gomez Garrido J."/>
        </authorList>
    </citation>
    <scope>NUCLEOTIDE SEQUENCE</scope>
</reference>
<feature type="region of interest" description="Disordered" evidence="1">
    <location>
        <begin position="1"/>
        <end position="124"/>
    </location>
</feature>
<feature type="compositionally biased region" description="Acidic residues" evidence="1">
    <location>
        <begin position="68"/>
        <end position="100"/>
    </location>
</feature>
<dbReference type="EMBL" id="CAVMBE010000003">
    <property type="protein sequence ID" value="CAK3810618.1"/>
    <property type="molecule type" value="Genomic_DNA"/>
</dbReference>